<dbReference type="InterPro" id="IPR036047">
    <property type="entry name" value="F-box-like_dom_sf"/>
</dbReference>
<reference evidence="2" key="1">
    <citation type="journal article" date="2012" name="Mol. Plant Microbe Interact.">
        <title>A highly conserved effector in Fusarium oxysporum is required for full virulence on Arabidopsis.</title>
        <authorList>
            <person name="Thatcher L.F."/>
            <person name="Gardiner D.M."/>
            <person name="Kazan K."/>
            <person name="Manners J."/>
        </authorList>
    </citation>
    <scope>NUCLEOTIDE SEQUENCE [LARGE SCALE GENOMIC DNA]</scope>
    <source>
        <strain evidence="2">Fo5176</strain>
    </source>
</reference>
<dbReference type="AlphaFoldDB" id="F9FPK0"/>
<dbReference type="InterPro" id="IPR001810">
    <property type="entry name" value="F-box_dom"/>
</dbReference>
<comment type="caution">
    <text evidence="2">The sequence shown here is derived from an EMBL/GenBank/DDBJ whole genome shotgun (WGS) entry which is preliminary data.</text>
</comment>
<dbReference type="PROSITE" id="PS50181">
    <property type="entry name" value="FBOX"/>
    <property type="match status" value="1"/>
</dbReference>
<protein>
    <recommendedName>
        <fullName evidence="1">F-box domain-containing protein</fullName>
    </recommendedName>
</protein>
<dbReference type="PaxDb" id="5507-FOXG_08670P0"/>
<feature type="domain" description="F-box" evidence="1">
    <location>
        <begin position="11"/>
        <end position="59"/>
    </location>
</feature>
<dbReference type="STRING" id="660025.F9FPK0"/>
<dbReference type="SUPFAM" id="SSF81383">
    <property type="entry name" value="F-box domain"/>
    <property type="match status" value="1"/>
</dbReference>
<evidence type="ECO:0000313" key="2">
    <source>
        <dbReference type="EMBL" id="EGU81180.1"/>
    </source>
</evidence>
<dbReference type="EMBL" id="AFQF01002499">
    <property type="protein sequence ID" value="EGU81180.1"/>
    <property type="molecule type" value="Genomic_DNA"/>
</dbReference>
<sequence>MTANDEGRGSSGLLGRLPAEVLNQVFYQLHNIDLKTLRQTCTYIKDATHLRLNRLFLSPNFRDIEVFRAVADHETFRLQVTEIIYDDARFDPAHEMEWPSWYDQEDDIGEVTGVPEWYRHVYRQNRRMIRRYKPHHSQVKEAFEHLLSPAEAFKHFKRLWQEQQETIATNRDADELRYGLLRFPNLRRMVVSPAAHGKPGLPWYLTPTIRSLPRGLLYPIERGWPLTKMHSNFPEARDWDRSEKDKWRGYCLVSRIMAQHLRENPESKLADLAIDTNQLRTGISCRMFDDAENSEIKDLNTILNHPGFAGLDLSLHCGNQCNMNWCSFRSNHLRNTLSIATDIQHFSLFTNVVYVDDFDDSDDSDGEEGDHFIPLHSIFPVNDWHQLRHFGLSRFIVKKDDVIKFLRALPPTLESVELSFFIFMPDSGDYHSLVHDMREKLGWRERNAENQPKIVVRVDVRFAKVHGAVMMDVSREVTNFMYQNGENPFEQDEGCVEDPYIPQSDTPQGNGRLLDAFDPNFEEPNIQVHAMEKSEEVLRLRETKSSEMYAPGHISNSHV</sequence>
<evidence type="ECO:0000259" key="1">
    <source>
        <dbReference type="PROSITE" id="PS50181"/>
    </source>
</evidence>
<accession>F9FPK0</accession>
<proteinExistence type="predicted"/>
<dbReference type="OrthoDB" id="5422579at2759"/>
<organism evidence="2">
    <name type="scientific">Fusarium oxysporum (strain Fo5176)</name>
    <name type="common">Fusarium vascular wilt</name>
    <dbReference type="NCBI Taxonomy" id="660025"/>
    <lineage>
        <taxon>Eukaryota</taxon>
        <taxon>Fungi</taxon>
        <taxon>Dikarya</taxon>
        <taxon>Ascomycota</taxon>
        <taxon>Pezizomycotina</taxon>
        <taxon>Sordariomycetes</taxon>
        <taxon>Hypocreomycetidae</taxon>
        <taxon>Hypocreales</taxon>
        <taxon>Nectriaceae</taxon>
        <taxon>Fusarium</taxon>
        <taxon>Fusarium oxysporum species complex</taxon>
    </lineage>
</organism>
<gene>
    <name evidence="2" type="ORF">FOXB_08330</name>
</gene>
<name>F9FPK0_FUSOF</name>